<dbReference type="SUPFAM" id="SSF47769">
    <property type="entry name" value="SAM/Pointed domain"/>
    <property type="match status" value="1"/>
</dbReference>
<dbReference type="GO" id="GO:0035023">
    <property type="term" value="P:regulation of Rho protein signal transduction"/>
    <property type="evidence" value="ECO:0007669"/>
    <property type="project" value="TreeGrafter"/>
</dbReference>
<keyword evidence="4" id="KW-0472">Membrane</keyword>
<evidence type="ECO:0000256" key="4">
    <source>
        <dbReference type="ARBA" id="ARBA00023136"/>
    </source>
</evidence>
<dbReference type="GO" id="GO:0005096">
    <property type="term" value="F:GTPase activator activity"/>
    <property type="evidence" value="ECO:0007669"/>
    <property type="project" value="TreeGrafter"/>
</dbReference>
<evidence type="ECO:0000256" key="3">
    <source>
        <dbReference type="ARBA" id="ARBA00022490"/>
    </source>
</evidence>
<dbReference type="InterPro" id="IPR013761">
    <property type="entry name" value="SAM/pointed_sf"/>
</dbReference>
<proteinExistence type="predicted"/>
<keyword evidence="3" id="KW-0963">Cytoplasm</keyword>
<evidence type="ECO:0000256" key="1">
    <source>
        <dbReference type="ARBA" id="ARBA00004370"/>
    </source>
</evidence>
<reference evidence="6 7" key="1">
    <citation type="journal article" date="2018" name="G3 (Bethesda)">
        <title>A High-Quality Reference Genome for the Invasive Mosquitofish Gambusia affinis Using a Chicago Library.</title>
        <authorList>
            <person name="Hoffberg S.L."/>
            <person name="Troendle N.J."/>
            <person name="Glenn T.C."/>
            <person name="Mahmud O."/>
            <person name="Louha S."/>
            <person name="Chalopin D."/>
            <person name="Bennetzen J.L."/>
            <person name="Mauricio R."/>
        </authorList>
    </citation>
    <scope>NUCLEOTIDE SEQUENCE [LARGE SCALE GENOMIC DNA]</scope>
    <source>
        <strain evidence="6">NE01/NJP1002.9</strain>
        <tissue evidence="6">Muscle</tissue>
    </source>
</reference>
<dbReference type="PANTHER" id="PTHR12659:SF2">
    <property type="entry name" value="RHO GTPASE-ACTIVATING PROTEIN 7"/>
    <property type="match status" value="1"/>
</dbReference>
<evidence type="ECO:0000259" key="5">
    <source>
        <dbReference type="Pfam" id="PF07647"/>
    </source>
</evidence>
<accession>A0A315W4R4</accession>
<dbReference type="EMBL" id="NHOQ01000347">
    <property type="protein sequence ID" value="PWA30609.1"/>
    <property type="molecule type" value="Genomic_DNA"/>
</dbReference>
<dbReference type="Pfam" id="PF07647">
    <property type="entry name" value="SAM_2"/>
    <property type="match status" value="1"/>
</dbReference>
<evidence type="ECO:0000313" key="6">
    <source>
        <dbReference type="EMBL" id="PWA30609.1"/>
    </source>
</evidence>
<name>A0A315W4R4_GAMAF</name>
<evidence type="ECO:0000313" key="7">
    <source>
        <dbReference type="Proteomes" id="UP000250572"/>
    </source>
</evidence>
<keyword evidence="7" id="KW-1185">Reference proteome</keyword>
<organism evidence="6 7">
    <name type="scientific">Gambusia affinis</name>
    <name type="common">Western mosquitofish</name>
    <name type="synonym">Heterandria affinis</name>
    <dbReference type="NCBI Taxonomy" id="33528"/>
    <lineage>
        <taxon>Eukaryota</taxon>
        <taxon>Metazoa</taxon>
        <taxon>Chordata</taxon>
        <taxon>Craniata</taxon>
        <taxon>Vertebrata</taxon>
        <taxon>Euteleostomi</taxon>
        <taxon>Actinopterygii</taxon>
        <taxon>Neopterygii</taxon>
        <taxon>Teleostei</taxon>
        <taxon>Neoteleostei</taxon>
        <taxon>Acanthomorphata</taxon>
        <taxon>Ovalentaria</taxon>
        <taxon>Atherinomorphae</taxon>
        <taxon>Cyprinodontiformes</taxon>
        <taxon>Poeciliidae</taxon>
        <taxon>Poeciliinae</taxon>
        <taxon>Gambusia</taxon>
    </lineage>
</organism>
<dbReference type="PANTHER" id="PTHR12659">
    <property type="entry name" value="RHO-TYPE GTPASE ACTIVATING PROTEIN"/>
    <property type="match status" value="1"/>
</dbReference>
<protein>
    <recommendedName>
        <fullName evidence="5">SAM domain-containing protein</fullName>
    </recommendedName>
</protein>
<feature type="domain" description="SAM" evidence="5">
    <location>
        <begin position="205"/>
        <end position="264"/>
    </location>
</feature>
<comment type="caution">
    <text evidence="6">The sequence shown here is derived from an EMBL/GenBank/DDBJ whole genome shotgun (WGS) entry which is preliminary data.</text>
</comment>
<sequence>MILTRYILGYLNVLGRKDNPHLAVESSAEGFEKLPLWKLASDQAISDKLPQVTTEVTLSILLNVQLQRPSLEDNCTLLTSSLKWQSLLRWGTTSGILCLRTADKLPPELSIQSQSSQTPIASRDGWKLWPAIVRISCPRKGERSKEGASKTFVRCGFVYVSNQKEVCFCAHNHRTSCLPWLPLLLLSGLEQMKAGPFQPNEIEAKEACTWLRAAGFPQYAQLYEDSQFPIDISSVTRDHDFLDRDAIEALCRRLNTLNKCALMRLEISPQRKRISPSLSDDDWVGVVTPVWLAALRATGVIMEFPERPSGSAID</sequence>
<dbReference type="Gene3D" id="1.10.287.2070">
    <property type="match status" value="1"/>
</dbReference>
<evidence type="ECO:0000256" key="2">
    <source>
        <dbReference type="ARBA" id="ARBA00004496"/>
    </source>
</evidence>
<dbReference type="InterPro" id="IPR001660">
    <property type="entry name" value="SAM"/>
</dbReference>
<gene>
    <name evidence="6" type="ORF">CCH79_00009305</name>
</gene>
<dbReference type="GO" id="GO:0005737">
    <property type="term" value="C:cytoplasm"/>
    <property type="evidence" value="ECO:0007669"/>
    <property type="project" value="UniProtKB-SubCell"/>
</dbReference>
<dbReference type="FunFam" id="1.10.287.2070:FF:000001">
    <property type="entry name" value="StAR-related lipid transfer domain-containing 13"/>
    <property type="match status" value="1"/>
</dbReference>
<dbReference type="GO" id="GO:0030036">
    <property type="term" value="P:actin cytoskeleton organization"/>
    <property type="evidence" value="ECO:0007669"/>
    <property type="project" value="TreeGrafter"/>
</dbReference>
<dbReference type="AlphaFoldDB" id="A0A315W4R4"/>
<comment type="subcellular location">
    <subcellularLocation>
        <location evidence="2">Cytoplasm</location>
    </subcellularLocation>
    <subcellularLocation>
        <location evidence="1">Membrane</location>
    </subcellularLocation>
</comment>
<dbReference type="GO" id="GO:0045121">
    <property type="term" value="C:membrane raft"/>
    <property type="evidence" value="ECO:0007669"/>
    <property type="project" value="TreeGrafter"/>
</dbReference>
<dbReference type="GO" id="GO:0005925">
    <property type="term" value="C:focal adhesion"/>
    <property type="evidence" value="ECO:0007669"/>
    <property type="project" value="TreeGrafter"/>
</dbReference>
<dbReference type="Proteomes" id="UP000250572">
    <property type="component" value="Unassembled WGS sequence"/>
</dbReference>